<feature type="transmembrane region" description="Helical" evidence="1">
    <location>
        <begin position="6"/>
        <end position="28"/>
    </location>
</feature>
<reference evidence="2 3" key="1">
    <citation type="submission" date="2021-08" db="EMBL/GenBank/DDBJ databases">
        <title>Helicobacter spp. isolated from feces of Anatolian Ground Squirrel (Spermophilus xanthoprymnus) in Turkey.</title>
        <authorList>
            <person name="Aydin F."/>
            <person name="Abay S."/>
            <person name="Kayman T."/>
            <person name="Karakaya E."/>
            <person name="Saticioglu I.B."/>
        </authorList>
    </citation>
    <scope>NUCLEOTIDE SEQUENCE [LARGE SCALE GENOMIC DNA]</scope>
    <source>
        <strain evidence="2 3">Faydin-H70</strain>
    </source>
</reference>
<keyword evidence="1" id="KW-1133">Transmembrane helix</keyword>
<keyword evidence="3" id="KW-1185">Reference proteome</keyword>
<keyword evidence="1" id="KW-0472">Membrane</keyword>
<sequence>MSNFKFVIYTLVFSVFLTFLSLGFMYLYDPLQIFHKSYFKEARFFNETRLAARGIIAHYDFDSYILGTSMLQNTSAKEASEKLGGNFVNISPANSSIKERAIILDYLFEHKKPKAIIYSLDGFSDIVKTETNFKVLYDKSFINDFGAYLNDRFILCLLTFSRKEKCIGEEDLETHLQWIKEEKHLQVFGGFENWVKFIPNIFKEQKELKNFIQGKPIEVEFNPNKIDISKQQKFIESYTLSFIKSNPNTNFHLILPPYSRLKFKIDSNAFIERKKLCIWLLHQTKDLKNVTIYGFDTLDYPDSIANYIDLIHYANDMNSLQLDAIQNKTHILTLNNVESYFNALEQKIRNYDLTPLIDIAKNMQSIENTKE</sequence>
<proteinExistence type="predicted"/>
<protein>
    <recommendedName>
        <fullName evidence="4">Periplasmic protein</fullName>
    </recommendedName>
</protein>
<organism evidence="2 3">
    <name type="scientific">Helicobacter turcicus</name>
    <dbReference type="NCBI Taxonomy" id="2867412"/>
    <lineage>
        <taxon>Bacteria</taxon>
        <taxon>Pseudomonadati</taxon>
        <taxon>Campylobacterota</taxon>
        <taxon>Epsilonproteobacteria</taxon>
        <taxon>Campylobacterales</taxon>
        <taxon>Helicobacteraceae</taxon>
        <taxon>Helicobacter</taxon>
    </lineage>
</organism>
<comment type="caution">
    <text evidence="2">The sequence shown here is derived from an EMBL/GenBank/DDBJ whole genome shotgun (WGS) entry which is preliminary data.</text>
</comment>
<evidence type="ECO:0008006" key="4">
    <source>
        <dbReference type="Google" id="ProtNLM"/>
    </source>
</evidence>
<accession>A0ABS7JLY5</accession>
<dbReference type="Proteomes" id="UP000700059">
    <property type="component" value="Unassembled WGS sequence"/>
</dbReference>
<dbReference type="RefSeq" id="WP_221531675.1">
    <property type="nucleotide sequence ID" value="NZ_JAIGYP010000003.1"/>
</dbReference>
<dbReference type="EMBL" id="JAIGYQ010000003">
    <property type="protein sequence ID" value="MBX7490404.1"/>
    <property type="molecule type" value="Genomic_DNA"/>
</dbReference>
<name>A0ABS7JLY5_9HELI</name>
<keyword evidence="1" id="KW-0812">Transmembrane</keyword>
<evidence type="ECO:0000313" key="3">
    <source>
        <dbReference type="Proteomes" id="UP000700059"/>
    </source>
</evidence>
<evidence type="ECO:0000313" key="2">
    <source>
        <dbReference type="EMBL" id="MBX7490404.1"/>
    </source>
</evidence>
<gene>
    <name evidence="2" type="ORF">K4G57_02780</name>
</gene>
<evidence type="ECO:0000256" key="1">
    <source>
        <dbReference type="SAM" id="Phobius"/>
    </source>
</evidence>